<feature type="binding site" evidence="10">
    <location>
        <position position="195"/>
    </location>
    <ligand>
        <name>Mn(2+)</name>
        <dbReference type="ChEBI" id="CHEBI:29035"/>
    </ligand>
</feature>
<evidence type="ECO:0000256" key="9">
    <source>
        <dbReference type="PIRSR" id="PIRSR601088-2"/>
    </source>
</evidence>
<comment type="cofactor">
    <cofactor evidence="1">
        <name>Mn(2+)</name>
        <dbReference type="ChEBI" id="CHEBI:29035"/>
    </cofactor>
</comment>
<keyword evidence="7" id="KW-0119">Carbohydrate metabolism</keyword>
<dbReference type="Proteomes" id="UP000642829">
    <property type="component" value="Unassembled WGS sequence"/>
</dbReference>
<keyword evidence="10" id="KW-0408">Iron</keyword>
<evidence type="ECO:0000256" key="6">
    <source>
        <dbReference type="ARBA" id="ARBA00023211"/>
    </source>
</evidence>
<name>A0A8J3DC26_9BACT</name>
<dbReference type="Pfam" id="PF11975">
    <property type="entry name" value="Glyco_hydro_4C"/>
    <property type="match status" value="1"/>
</dbReference>
<feature type="binding site" evidence="9">
    <location>
        <position position="173"/>
    </location>
    <ligand>
        <name>substrate</name>
    </ligand>
</feature>
<evidence type="ECO:0000256" key="12">
    <source>
        <dbReference type="RuleBase" id="RU361152"/>
    </source>
</evidence>
<evidence type="ECO:0000256" key="11">
    <source>
        <dbReference type="PIRSR" id="PIRSR601088-4"/>
    </source>
</evidence>
<dbReference type="InterPro" id="IPR036291">
    <property type="entry name" value="NAD(P)-bd_dom_sf"/>
</dbReference>
<evidence type="ECO:0000256" key="2">
    <source>
        <dbReference type="ARBA" id="ARBA00010141"/>
    </source>
</evidence>
<evidence type="ECO:0000256" key="8">
    <source>
        <dbReference type="ARBA" id="ARBA00023295"/>
    </source>
</evidence>
<dbReference type="PANTHER" id="PTHR32092">
    <property type="entry name" value="6-PHOSPHO-BETA-GLUCOSIDASE-RELATED"/>
    <property type="match status" value="1"/>
</dbReference>
<dbReference type="PRINTS" id="PR00732">
    <property type="entry name" value="GLHYDRLASE4"/>
</dbReference>
<evidence type="ECO:0000256" key="3">
    <source>
        <dbReference type="ARBA" id="ARBA00022723"/>
    </source>
</evidence>
<keyword evidence="4 12" id="KW-0378">Hydrolase</keyword>
<accession>A0A8J3DC26</accession>
<dbReference type="GO" id="GO:0004553">
    <property type="term" value="F:hydrolase activity, hydrolyzing O-glycosyl compounds"/>
    <property type="evidence" value="ECO:0007669"/>
    <property type="project" value="InterPro"/>
</dbReference>
<dbReference type="InterPro" id="IPR015955">
    <property type="entry name" value="Lactate_DH/Glyco_Ohase_4_C"/>
</dbReference>
<evidence type="ECO:0000259" key="13">
    <source>
        <dbReference type="Pfam" id="PF11975"/>
    </source>
</evidence>
<evidence type="ECO:0000256" key="1">
    <source>
        <dbReference type="ARBA" id="ARBA00001936"/>
    </source>
</evidence>
<dbReference type="SUPFAM" id="SSF51735">
    <property type="entry name" value="NAD(P)-binding Rossmann-fold domains"/>
    <property type="match status" value="1"/>
</dbReference>
<protein>
    <submittedName>
        <fullName evidence="14">Alpha-galacturonidase</fullName>
    </submittedName>
</protein>
<organism evidence="14 15">
    <name type="scientific">Cerasicoccus arenae</name>
    <dbReference type="NCBI Taxonomy" id="424488"/>
    <lineage>
        <taxon>Bacteria</taxon>
        <taxon>Pseudomonadati</taxon>
        <taxon>Verrucomicrobiota</taxon>
        <taxon>Opitutia</taxon>
        <taxon>Puniceicoccales</taxon>
        <taxon>Cerasicoccaceae</taxon>
        <taxon>Cerasicoccus</taxon>
    </lineage>
</organism>
<dbReference type="InterPro" id="IPR022616">
    <property type="entry name" value="Glyco_hydro_4_C"/>
</dbReference>
<dbReference type="AlphaFoldDB" id="A0A8J3DC26"/>
<sequence length="474" mass="52488">MSDITRTLTPVYSNKESASRVSGKTEIKIAYIGGGSREWAIKLMTDLALSEHLKGTLELYDIDHNAARHNQILAESVFKHEQALTQFDVAVASSLESALRDADFVIISIEPGPINYRHADLEIPARYGVLQTVGDTTGPGGVMRAMRCATLFEQFGRTIEKVCPQAWVINYTNPMAVCTASLFRGYPDLKAFGCCHEVFGTQEMLAKRVAEWFDVEIPSRTEIKLDISGVNHFTWAASARWQGNDLFPLLDQITSNEELFASKANDALKQAEAKKWFSGHYLIAFDLFRRFGALGAAGDRHLVEFVPWYLSGMAELYRWGVVATPYSWRLERTTGPRKALAEIANQPLASTGEEGVLQMEAILGLRSLTTNINLPNRGQLPGAPKGIVVETYAEFTRNSVRPLLAAQLPAGARLLIDRAVQEQSILSEAMAARSLDLAFQAMLASPLVTIPTDKAYAMFMEMVDETKAMLGEWE</sequence>
<dbReference type="Pfam" id="PF02056">
    <property type="entry name" value="Glyco_hydro_4"/>
    <property type="match status" value="1"/>
</dbReference>
<dbReference type="GO" id="GO:0046872">
    <property type="term" value="F:metal ion binding"/>
    <property type="evidence" value="ECO:0007669"/>
    <property type="project" value="UniProtKB-KW"/>
</dbReference>
<feature type="binding site" evidence="9">
    <location>
        <position position="117"/>
    </location>
    <ligand>
        <name>substrate</name>
    </ligand>
</feature>
<dbReference type="GO" id="GO:0005975">
    <property type="term" value="P:carbohydrate metabolic process"/>
    <property type="evidence" value="ECO:0007669"/>
    <property type="project" value="InterPro"/>
</dbReference>
<evidence type="ECO:0000256" key="5">
    <source>
        <dbReference type="ARBA" id="ARBA00023027"/>
    </source>
</evidence>
<dbReference type="GO" id="GO:0016616">
    <property type="term" value="F:oxidoreductase activity, acting on the CH-OH group of donors, NAD or NADP as acceptor"/>
    <property type="evidence" value="ECO:0007669"/>
    <property type="project" value="InterPro"/>
</dbReference>
<dbReference type="SUPFAM" id="SSF56327">
    <property type="entry name" value="LDH C-terminal domain-like"/>
    <property type="match status" value="1"/>
</dbReference>
<dbReference type="Gene3D" id="3.90.1820.10">
    <property type="entry name" value="AglA-like glucosidase"/>
    <property type="match status" value="1"/>
</dbReference>
<feature type="domain" description="Glycosyl hydrolase family 4 C-terminal" evidence="13">
    <location>
        <begin position="228"/>
        <end position="448"/>
    </location>
</feature>
<evidence type="ECO:0000256" key="10">
    <source>
        <dbReference type="PIRSR" id="PIRSR601088-3"/>
    </source>
</evidence>
<comment type="similarity">
    <text evidence="2 12">Belongs to the glycosyl hydrolase 4 family.</text>
</comment>
<reference evidence="14" key="1">
    <citation type="journal article" date="2014" name="Int. J. Syst. Evol. Microbiol.">
        <title>Complete genome sequence of Corynebacterium casei LMG S-19264T (=DSM 44701T), isolated from a smear-ripened cheese.</title>
        <authorList>
            <consortium name="US DOE Joint Genome Institute (JGI-PGF)"/>
            <person name="Walter F."/>
            <person name="Albersmeier A."/>
            <person name="Kalinowski J."/>
            <person name="Ruckert C."/>
        </authorList>
    </citation>
    <scope>NUCLEOTIDE SEQUENCE</scope>
    <source>
        <strain evidence="14">KCTC 12870</strain>
    </source>
</reference>
<feature type="site" description="Increases basicity of active site Tyr" evidence="11">
    <location>
        <position position="135"/>
    </location>
</feature>
<evidence type="ECO:0000256" key="7">
    <source>
        <dbReference type="ARBA" id="ARBA00023277"/>
    </source>
</evidence>
<comment type="cofactor">
    <cofactor evidence="12">
        <name>NAD(+)</name>
        <dbReference type="ChEBI" id="CHEBI:57540"/>
    </cofactor>
    <text evidence="12">Binds 1 NAD(+) per subunit.</text>
</comment>
<evidence type="ECO:0000313" key="14">
    <source>
        <dbReference type="EMBL" id="GHC02835.1"/>
    </source>
</evidence>
<comment type="caution">
    <text evidence="14">The sequence shown here is derived from an EMBL/GenBank/DDBJ whole genome shotgun (WGS) entry which is preliminary data.</text>
</comment>
<evidence type="ECO:0000256" key="4">
    <source>
        <dbReference type="ARBA" id="ARBA00022801"/>
    </source>
</evidence>
<dbReference type="InterPro" id="IPR053715">
    <property type="entry name" value="GH4_Enzyme_sf"/>
</dbReference>
<dbReference type="PANTHER" id="PTHR32092:SF2">
    <property type="entry name" value="ALPHA-GALACTURONIDASE"/>
    <property type="match status" value="1"/>
</dbReference>
<evidence type="ECO:0000313" key="15">
    <source>
        <dbReference type="Proteomes" id="UP000642829"/>
    </source>
</evidence>
<reference evidence="14" key="2">
    <citation type="submission" date="2020-09" db="EMBL/GenBank/DDBJ databases">
        <authorList>
            <person name="Sun Q."/>
            <person name="Kim S."/>
        </authorList>
    </citation>
    <scope>NUCLEOTIDE SEQUENCE</scope>
    <source>
        <strain evidence="14">KCTC 12870</strain>
    </source>
</reference>
<feature type="binding site" evidence="10">
    <location>
        <position position="232"/>
    </location>
    <ligand>
        <name>Mn(2+)</name>
        <dbReference type="ChEBI" id="CHEBI:29035"/>
    </ligand>
</feature>
<keyword evidence="10" id="KW-0533">Nickel</keyword>
<keyword evidence="3 10" id="KW-0479">Metal-binding</keyword>
<dbReference type="EMBL" id="BMXG01000010">
    <property type="protein sequence ID" value="GHC02835.1"/>
    <property type="molecule type" value="Genomic_DNA"/>
</dbReference>
<keyword evidence="6 10" id="KW-0464">Manganese</keyword>
<dbReference type="RefSeq" id="WP_189514536.1">
    <property type="nucleotide sequence ID" value="NZ_BMXG01000010.1"/>
</dbReference>
<dbReference type="InterPro" id="IPR001088">
    <property type="entry name" value="Glyco_hydro_4"/>
</dbReference>
<proteinExistence type="inferred from homology"/>
<keyword evidence="8 12" id="KW-0326">Glycosidase</keyword>
<gene>
    <name evidence="14" type="primary">lplD</name>
    <name evidence="14" type="ORF">GCM10007047_19400</name>
</gene>
<keyword evidence="10" id="KW-0170">Cobalt</keyword>
<keyword evidence="5 12" id="KW-0520">NAD</keyword>
<keyword evidence="15" id="KW-1185">Reference proteome</keyword>